<gene>
    <name evidence="1" type="primary">GT1</name>
</gene>
<organism evidence="1">
    <name type="scientific">Vibrio parahaemolyticus</name>
    <dbReference type="NCBI Taxonomy" id="670"/>
    <lineage>
        <taxon>Bacteria</taxon>
        <taxon>Pseudomonadati</taxon>
        <taxon>Pseudomonadota</taxon>
        <taxon>Gammaproteobacteria</taxon>
        <taxon>Vibrionales</taxon>
        <taxon>Vibrionaceae</taxon>
        <taxon>Vibrio</taxon>
    </lineage>
</organism>
<dbReference type="EMBL" id="MK482099">
    <property type="protein sequence ID" value="QFC18425.1"/>
    <property type="molecule type" value="Genomic_DNA"/>
</dbReference>
<proteinExistence type="predicted"/>
<protein>
    <submittedName>
        <fullName evidence="1">Glycosyl transferase</fullName>
    </submittedName>
</protein>
<dbReference type="AlphaFoldDB" id="A0A5P4S9E4"/>
<name>A0A5P4S9E4_VIBPH</name>
<dbReference type="RefSeq" id="WP_025507307.1">
    <property type="nucleotide sequence ID" value="NZ_JAHRDB010000008.1"/>
</dbReference>
<evidence type="ECO:0000313" key="1">
    <source>
        <dbReference type="EMBL" id="QFC18425.1"/>
    </source>
</evidence>
<dbReference type="GO" id="GO:0016740">
    <property type="term" value="F:transferase activity"/>
    <property type="evidence" value="ECO:0007669"/>
    <property type="project" value="UniProtKB-KW"/>
</dbReference>
<reference evidence="1" key="1">
    <citation type="journal article" date="2019" name="Int. J. Food Microbiol.">
        <title>Developing a novel molecular serotyping system based on capsular polysaccharide synthesis gene clusters of Vibrio parahaemolyticus.</title>
        <authorList>
            <person name="Pang Y."/>
            <person name="Guo X."/>
            <person name="Tian X."/>
            <person name="Liu F."/>
            <person name="Wang L."/>
            <person name="Wu J."/>
            <person name="Zhang S."/>
            <person name="Li S."/>
            <person name="Liu B."/>
        </authorList>
    </citation>
    <scope>NUCLEOTIDE SEQUENCE</scope>
    <source>
        <strain evidence="1">G2873</strain>
    </source>
</reference>
<accession>A0A5P4S9E4</accession>
<keyword evidence="1" id="KW-0808">Transferase</keyword>
<sequence>MIIYDPHSDDNLFTPLSYFLGRRRALNKYKYIRDHLIENKALKIYFSFKTSSLPMALTNILPLWLFKVVVKLEVRLWCLINGIDKDVIVKCIRDENVLCFGYKKFATLTHDEVRSTKKFFTHITHYHTYPYNSVYLEDNFYILFDNDVSNHSYFISKFPGYSKDIIIMPFYVQDRFYNYSSNIERVGIAVTGTYHDYCPLSVDFGIYNRGRTTLHPVRHEISNLSLDSNFKIKLGLYENPHTLRALIVKLFSYGQKEYFSFDIQHFYNEARYALVAGEGNGAIAIGALEALASGCIPLLTRNEVKGLGLSEKSYVEYETVEDIKEQAEILLNNFSCNYEALKKFSQSFNYNNSKSRFSSFLMSCD</sequence>